<dbReference type="InterPro" id="IPR017871">
    <property type="entry name" value="ABC_transporter-like_CS"/>
</dbReference>
<dbReference type="NCBIfam" id="TIGR04521">
    <property type="entry name" value="ECF_ATPase_2"/>
    <property type="match status" value="1"/>
</dbReference>
<dbReference type="InterPro" id="IPR050095">
    <property type="entry name" value="ECF_ABC_transporter_ATP-bd"/>
</dbReference>
<dbReference type="InterPro" id="IPR003593">
    <property type="entry name" value="AAA+_ATPase"/>
</dbReference>
<keyword evidence="3 8" id="KW-1003">Cell membrane</keyword>
<keyword evidence="6" id="KW-1278">Translocase</keyword>
<dbReference type="GO" id="GO:0016887">
    <property type="term" value="F:ATP hydrolysis activity"/>
    <property type="evidence" value="ECO:0007669"/>
    <property type="project" value="InterPro"/>
</dbReference>
<evidence type="ECO:0000256" key="5">
    <source>
        <dbReference type="ARBA" id="ARBA00022840"/>
    </source>
</evidence>
<dbReference type="SMART" id="SM00382">
    <property type="entry name" value="AAA"/>
    <property type="match status" value="1"/>
</dbReference>
<dbReference type="EC" id="7.-.-.-" evidence="8"/>
<dbReference type="InterPro" id="IPR015856">
    <property type="entry name" value="ABC_transpr_CbiO/EcfA_su"/>
</dbReference>
<comment type="similarity">
    <text evidence="8">Belongs to the ABC transporter superfamily. Energy-coupling factor EcfA family.</text>
</comment>
<dbReference type="EMBL" id="VBAO01000182">
    <property type="protein sequence ID" value="TMI81151.1"/>
    <property type="molecule type" value="Genomic_DNA"/>
</dbReference>
<dbReference type="InterPro" id="IPR003439">
    <property type="entry name" value="ABC_transporter-like_ATP-bd"/>
</dbReference>
<comment type="function">
    <text evidence="8">ATP-binding (A) component of a common energy-coupling factor (ECF) ABC-transporter complex.</text>
</comment>
<dbReference type="CDD" id="cd03225">
    <property type="entry name" value="ABC_cobalt_CbiO_domain1"/>
    <property type="match status" value="1"/>
</dbReference>
<dbReference type="GO" id="GO:0005524">
    <property type="term" value="F:ATP binding"/>
    <property type="evidence" value="ECO:0007669"/>
    <property type="project" value="UniProtKB-UniRule"/>
</dbReference>
<keyword evidence="5 8" id="KW-0067">ATP-binding</keyword>
<reference evidence="10 11" key="1">
    <citation type="journal article" date="2019" name="Nat. Microbiol.">
        <title>Mediterranean grassland soil C-N compound turnover is dependent on rainfall and depth, and is mediated by genomically divergent microorganisms.</title>
        <authorList>
            <person name="Diamond S."/>
            <person name="Andeer P.F."/>
            <person name="Li Z."/>
            <person name="Crits-Christoph A."/>
            <person name="Burstein D."/>
            <person name="Anantharaman K."/>
            <person name="Lane K.R."/>
            <person name="Thomas B.C."/>
            <person name="Pan C."/>
            <person name="Northen T.R."/>
            <person name="Banfield J.F."/>
        </authorList>
    </citation>
    <scope>NUCLEOTIDE SEQUENCE [LARGE SCALE GENOMIC DNA]</scope>
    <source>
        <strain evidence="10">NP_7</strain>
    </source>
</reference>
<evidence type="ECO:0000256" key="6">
    <source>
        <dbReference type="ARBA" id="ARBA00022967"/>
    </source>
</evidence>
<accession>A0A537JC97</accession>
<gene>
    <name evidence="10" type="ORF">E6H04_07425</name>
</gene>
<keyword evidence="2 8" id="KW-0813">Transport</keyword>
<dbReference type="PROSITE" id="PS00211">
    <property type="entry name" value="ABC_TRANSPORTER_1"/>
    <property type="match status" value="1"/>
</dbReference>
<dbReference type="PANTHER" id="PTHR43553">
    <property type="entry name" value="HEAVY METAL TRANSPORTER"/>
    <property type="match status" value="1"/>
</dbReference>
<dbReference type="Gene3D" id="3.40.50.300">
    <property type="entry name" value="P-loop containing nucleotide triphosphate hydrolases"/>
    <property type="match status" value="1"/>
</dbReference>
<dbReference type="Pfam" id="PF00005">
    <property type="entry name" value="ABC_tran"/>
    <property type="match status" value="1"/>
</dbReference>
<keyword evidence="4 8" id="KW-0547">Nucleotide-binding</keyword>
<dbReference type="PANTHER" id="PTHR43553:SF27">
    <property type="entry name" value="ENERGY-COUPLING FACTOR TRANSPORTER ATP-BINDING PROTEIN ECFA2"/>
    <property type="match status" value="1"/>
</dbReference>
<feature type="domain" description="ABC transporter" evidence="9">
    <location>
        <begin position="2"/>
        <end position="244"/>
    </location>
</feature>
<proteinExistence type="inferred from homology"/>
<protein>
    <recommendedName>
        <fullName evidence="8">Energy-coupling factor transporter ATP-binding protein EcfA2</fullName>
        <ecNumber evidence="8">7.-.-.-</ecNumber>
    </recommendedName>
</protein>
<dbReference type="SUPFAM" id="SSF52540">
    <property type="entry name" value="P-loop containing nucleoside triphosphate hydrolases"/>
    <property type="match status" value="1"/>
</dbReference>
<evidence type="ECO:0000313" key="10">
    <source>
        <dbReference type="EMBL" id="TMI81151.1"/>
    </source>
</evidence>
<keyword evidence="7 8" id="KW-0472">Membrane</keyword>
<dbReference type="Proteomes" id="UP000320048">
    <property type="component" value="Unassembled WGS sequence"/>
</dbReference>
<evidence type="ECO:0000256" key="1">
    <source>
        <dbReference type="ARBA" id="ARBA00004202"/>
    </source>
</evidence>
<dbReference type="InterPro" id="IPR027417">
    <property type="entry name" value="P-loop_NTPase"/>
</dbReference>
<dbReference type="AlphaFoldDB" id="A0A537JC97"/>
<comment type="caution">
    <text evidence="10">The sequence shown here is derived from an EMBL/GenBank/DDBJ whole genome shotgun (WGS) entry which is preliminary data.</text>
</comment>
<evidence type="ECO:0000256" key="7">
    <source>
        <dbReference type="ARBA" id="ARBA00023136"/>
    </source>
</evidence>
<evidence type="ECO:0000256" key="3">
    <source>
        <dbReference type="ARBA" id="ARBA00022475"/>
    </source>
</evidence>
<dbReference type="FunFam" id="3.40.50.300:FF:000224">
    <property type="entry name" value="Energy-coupling factor transporter ATP-binding protein EcfA"/>
    <property type="match status" value="1"/>
</dbReference>
<sequence length="288" mass="31381">MIRCEHLTYVYGRGTPFEATALTDVSLAISTGEVVGIIGATGSGKSTLVQHFNGLLRPTSGRVLLDDVDIHGPRVDRRRIRQQIGLLFQDPEQQLFEETVVADVAFGPRNLGLSDDDARARARRALELVGLPPDRFGPRSPFELSGGEMRRAAIAGVLAMEPRMLILDEPAAGLDPQGRRDILEHVRRLHRDGALTIVLITHSMDAVAQLCERLLVLDQGRLVADGPTRAVFADLSRLTALGLGLPQVTLLARRLGERGLPVRRDVLTIEEARVAILEALAVRGRGVL</sequence>
<dbReference type="GO" id="GO:0043190">
    <property type="term" value="C:ATP-binding cassette (ABC) transporter complex"/>
    <property type="evidence" value="ECO:0007669"/>
    <property type="project" value="TreeGrafter"/>
</dbReference>
<comment type="subunit">
    <text evidence="8">Forms a stable energy-coupling factor (ECF) transporter complex composed of 2 membrane-embedded substrate-binding proteins (S component), 2 ATP-binding proteins (A component) and 2 transmembrane proteins (T component).</text>
</comment>
<evidence type="ECO:0000256" key="2">
    <source>
        <dbReference type="ARBA" id="ARBA00022448"/>
    </source>
</evidence>
<evidence type="ECO:0000313" key="11">
    <source>
        <dbReference type="Proteomes" id="UP000320048"/>
    </source>
</evidence>
<dbReference type="PROSITE" id="PS50893">
    <property type="entry name" value="ABC_TRANSPORTER_2"/>
    <property type="match status" value="1"/>
</dbReference>
<organism evidence="10 11">
    <name type="scientific">Candidatus Segetimicrobium genomatis</name>
    <dbReference type="NCBI Taxonomy" id="2569760"/>
    <lineage>
        <taxon>Bacteria</taxon>
        <taxon>Bacillati</taxon>
        <taxon>Candidatus Sysuimicrobiota</taxon>
        <taxon>Candidatus Sysuimicrobiia</taxon>
        <taxon>Candidatus Sysuimicrobiales</taxon>
        <taxon>Candidatus Segetimicrobiaceae</taxon>
        <taxon>Candidatus Segetimicrobium</taxon>
    </lineage>
</organism>
<evidence type="ECO:0000256" key="8">
    <source>
        <dbReference type="RuleBase" id="RU365104"/>
    </source>
</evidence>
<evidence type="ECO:0000259" key="9">
    <source>
        <dbReference type="PROSITE" id="PS50893"/>
    </source>
</evidence>
<name>A0A537JC97_9BACT</name>
<comment type="subcellular location">
    <subcellularLocation>
        <location evidence="1 8">Cell membrane</location>
        <topology evidence="1 8">Peripheral membrane protein</topology>
    </subcellularLocation>
</comment>
<dbReference type="InterPro" id="IPR030946">
    <property type="entry name" value="EcfA2"/>
</dbReference>
<dbReference type="GO" id="GO:0042626">
    <property type="term" value="F:ATPase-coupled transmembrane transporter activity"/>
    <property type="evidence" value="ECO:0007669"/>
    <property type="project" value="TreeGrafter"/>
</dbReference>
<evidence type="ECO:0000256" key="4">
    <source>
        <dbReference type="ARBA" id="ARBA00022741"/>
    </source>
</evidence>